<proteinExistence type="predicted"/>
<sequence length="145" mass="17134">MKKKMIYLFFISALLPLRGQVQTPSDFWNSQSDGEKVAFINGAYAAISTLKNHHQLEVKKQYMHNDNWVEPYYIRRFYDIADEYRSNEVGYNLKIIAMHMDAFYTNSDNSRIPVMESLRIVSLIQDGERDRANLRLLKAQRKHNK</sequence>
<evidence type="ECO:0000313" key="1">
    <source>
        <dbReference type="EMBL" id="SUZ66445.1"/>
    </source>
</evidence>
<organism evidence="1">
    <name type="scientific">marine metagenome</name>
    <dbReference type="NCBI Taxonomy" id="408172"/>
    <lineage>
        <taxon>unclassified sequences</taxon>
        <taxon>metagenomes</taxon>
        <taxon>ecological metagenomes</taxon>
    </lineage>
</organism>
<name>A0A381PHF9_9ZZZZ</name>
<protein>
    <submittedName>
        <fullName evidence="1">Uncharacterized protein</fullName>
    </submittedName>
</protein>
<accession>A0A381PHF9</accession>
<reference evidence="1" key="1">
    <citation type="submission" date="2018-05" db="EMBL/GenBank/DDBJ databases">
        <authorList>
            <person name="Lanie J.A."/>
            <person name="Ng W.-L."/>
            <person name="Kazmierczak K.M."/>
            <person name="Andrzejewski T.M."/>
            <person name="Davidsen T.M."/>
            <person name="Wayne K.J."/>
            <person name="Tettelin H."/>
            <person name="Glass J.I."/>
            <person name="Rusch D."/>
            <person name="Podicherti R."/>
            <person name="Tsui H.-C.T."/>
            <person name="Winkler M.E."/>
        </authorList>
    </citation>
    <scope>NUCLEOTIDE SEQUENCE</scope>
</reference>
<dbReference type="AlphaFoldDB" id="A0A381PHF9"/>
<gene>
    <name evidence="1" type="ORF">METZ01_LOCUS19299</name>
</gene>
<dbReference type="EMBL" id="UINC01000984">
    <property type="protein sequence ID" value="SUZ66445.1"/>
    <property type="molecule type" value="Genomic_DNA"/>
</dbReference>